<evidence type="ECO:0000256" key="11">
    <source>
        <dbReference type="ARBA" id="ARBA00032707"/>
    </source>
</evidence>
<feature type="transmembrane region" description="Helical" evidence="14">
    <location>
        <begin position="50"/>
        <end position="72"/>
    </location>
</feature>
<dbReference type="Pfam" id="PF02673">
    <property type="entry name" value="BacA"/>
    <property type="match status" value="1"/>
</dbReference>
<evidence type="ECO:0000256" key="13">
    <source>
        <dbReference type="ARBA" id="ARBA00047594"/>
    </source>
</evidence>
<name>A0ABT3FVA2_9BACT</name>
<feature type="transmembrane region" description="Helical" evidence="14">
    <location>
        <begin position="295"/>
        <end position="318"/>
    </location>
</feature>
<feature type="transmembrane region" description="Helical" evidence="14">
    <location>
        <begin position="92"/>
        <end position="111"/>
    </location>
</feature>
<evidence type="ECO:0000256" key="8">
    <source>
        <dbReference type="ARBA" id="ARBA00022989"/>
    </source>
</evidence>
<evidence type="ECO:0000256" key="12">
    <source>
        <dbReference type="ARBA" id="ARBA00032932"/>
    </source>
</evidence>
<dbReference type="EMBL" id="JAPDDS010000018">
    <property type="protein sequence ID" value="MCW1887490.1"/>
    <property type="molecule type" value="Genomic_DNA"/>
</dbReference>
<keyword evidence="7 14" id="KW-0378">Hydrolase</keyword>
<comment type="similarity">
    <text evidence="2 14">Belongs to the UppP family.</text>
</comment>
<evidence type="ECO:0000313" key="16">
    <source>
        <dbReference type="Proteomes" id="UP001207930"/>
    </source>
</evidence>
<evidence type="ECO:0000256" key="14">
    <source>
        <dbReference type="HAMAP-Rule" id="MF_01006"/>
    </source>
</evidence>
<keyword evidence="8 14" id="KW-1133">Transmembrane helix</keyword>
<evidence type="ECO:0000256" key="5">
    <source>
        <dbReference type="ARBA" id="ARBA00022475"/>
    </source>
</evidence>
<keyword evidence="14" id="KW-0573">Peptidoglycan synthesis</keyword>
<evidence type="ECO:0000256" key="4">
    <source>
        <dbReference type="ARBA" id="ARBA00021581"/>
    </source>
</evidence>
<keyword evidence="5 14" id="KW-1003">Cell membrane</keyword>
<dbReference type="InterPro" id="IPR003824">
    <property type="entry name" value="UppP"/>
</dbReference>
<comment type="subcellular location">
    <subcellularLocation>
        <location evidence="1 14">Cell membrane</location>
        <topology evidence="1 14">Multi-pass membrane protein</topology>
    </subcellularLocation>
</comment>
<evidence type="ECO:0000256" key="1">
    <source>
        <dbReference type="ARBA" id="ARBA00004651"/>
    </source>
</evidence>
<comment type="catalytic activity">
    <reaction evidence="13 14">
        <text>di-trans,octa-cis-undecaprenyl diphosphate + H2O = di-trans,octa-cis-undecaprenyl phosphate + phosphate + H(+)</text>
        <dbReference type="Rhea" id="RHEA:28094"/>
        <dbReference type="ChEBI" id="CHEBI:15377"/>
        <dbReference type="ChEBI" id="CHEBI:15378"/>
        <dbReference type="ChEBI" id="CHEBI:43474"/>
        <dbReference type="ChEBI" id="CHEBI:58405"/>
        <dbReference type="ChEBI" id="CHEBI:60392"/>
        <dbReference type="EC" id="3.6.1.27"/>
    </reaction>
</comment>
<proteinExistence type="inferred from homology"/>
<feature type="transmembrane region" description="Helical" evidence="14">
    <location>
        <begin position="179"/>
        <end position="206"/>
    </location>
</feature>
<evidence type="ECO:0000256" key="10">
    <source>
        <dbReference type="ARBA" id="ARBA00023251"/>
    </source>
</evidence>
<reference evidence="15 16" key="1">
    <citation type="submission" date="2022-10" db="EMBL/GenBank/DDBJ databases">
        <title>Luteolibacter flavescens strain MCCC 1K03193, whole genome shotgun sequencing project.</title>
        <authorList>
            <person name="Zhao G."/>
            <person name="Shen L."/>
        </authorList>
    </citation>
    <scope>NUCLEOTIDE SEQUENCE [LARGE SCALE GENOMIC DNA]</scope>
    <source>
        <strain evidence="15 16">MCCC 1K03193</strain>
    </source>
</reference>
<keyword evidence="9 14" id="KW-0472">Membrane</keyword>
<feature type="transmembrane region" description="Helical" evidence="14">
    <location>
        <begin position="261"/>
        <end position="283"/>
    </location>
</feature>
<dbReference type="PANTHER" id="PTHR30622:SF3">
    <property type="entry name" value="UNDECAPRENYL-DIPHOSPHATASE"/>
    <property type="match status" value="1"/>
</dbReference>
<dbReference type="PANTHER" id="PTHR30622">
    <property type="entry name" value="UNDECAPRENYL-DIPHOSPHATASE"/>
    <property type="match status" value="1"/>
</dbReference>
<evidence type="ECO:0000256" key="6">
    <source>
        <dbReference type="ARBA" id="ARBA00022692"/>
    </source>
</evidence>
<keyword evidence="6 14" id="KW-0812">Transmembrane</keyword>
<dbReference type="EC" id="3.6.1.27" evidence="3 14"/>
<evidence type="ECO:0000256" key="2">
    <source>
        <dbReference type="ARBA" id="ARBA00010621"/>
    </source>
</evidence>
<dbReference type="RefSeq" id="WP_264503445.1">
    <property type="nucleotide sequence ID" value="NZ_JAPDDS010000018.1"/>
</dbReference>
<comment type="function">
    <text evidence="14">Catalyzes the dephosphorylation of undecaprenyl diphosphate (UPP). Confers resistance to bacitracin.</text>
</comment>
<keyword evidence="14" id="KW-0133">Cell shape</keyword>
<evidence type="ECO:0000256" key="7">
    <source>
        <dbReference type="ARBA" id="ARBA00022801"/>
    </source>
</evidence>
<evidence type="ECO:0000256" key="9">
    <source>
        <dbReference type="ARBA" id="ARBA00023136"/>
    </source>
</evidence>
<dbReference type="Proteomes" id="UP001207930">
    <property type="component" value="Unassembled WGS sequence"/>
</dbReference>
<keyword evidence="10 14" id="KW-0046">Antibiotic resistance</keyword>
<gene>
    <name evidence="14" type="primary">uppP</name>
    <name evidence="15" type="ORF">OKA04_22330</name>
</gene>
<comment type="miscellaneous">
    <text evidence="14">Bacitracin is thought to be involved in the inhibition of peptidoglycan synthesis by sequestering undecaprenyl diphosphate, thereby reducing the pool of lipid carrier available.</text>
</comment>
<sequence>MNWWQALILGIIEGLTEYLPVSSTGHLIVAQRMMGIGIDADPFQAALENEAANCFAICVQGGAILAVAGLYWPRVRQMILGLFGKDKEGLKLVLALICAFMPAAVIGLLANDWIEAKLFHFKWVAIAWFVGGLGILGVARWMKKGGGSKGVELAEITIKMALVIGFAQCIAMWPGTSRSLMTIIGALFIGLRLSAAVEFSFLLGLLTLGAATAKKAVWGVDLAEKWQHLPGYETQVALHAVAEKYDQKLGGAQLMWDTYGLVPLAVGVIAATISAAIAVKWMVSYLNRKGLGVFGWYRIAIAAIAAVLIGTNTLGLGAG</sequence>
<comment type="caution">
    <text evidence="15">The sequence shown here is derived from an EMBL/GenBank/DDBJ whole genome shotgun (WGS) entry which is preliminary data.</text>
</comment>
<keyword evidence="16" id="KW-1185">Reference proteome</keyword>
<evidence type="ECO:0000256" key="3">
    <source>
        <dbReference type="ARBA" id="ARBA00012374"/>
    </source>
</evidence>
<feature type="transmembrane region" description="Helical" evidence="14">
    <location>
        <begin position="123"/>
        <end position="141"/>
    </location>
</feature>
<organism evidence="15 16">
    <name type="scientific">Luteolibacter flavescens</name>
    <dbReference type="NCBI Taxonomy" id="1859460"/>
    <lineage>
        <taxon>Bacteria</taxon>
        <taxon>Pseudomonadati</taxon>
        <taxon>Verrucomicrobiota</taxon>
        <taxon>Verrucomicrobiia</taxon>
        <taxon>Verrucomicrobiales</taxon>
        <taxon>Verrucomicrobiaceae</taxon>
        <taxon>Luteolibacter</taxon>
    </lineage>
</organism>
<accession>A0ABT3FVA2</accession>
<evidence type="ECO:0000313" key="15">
    <source>
        <dbReference type="EMBL" id="MCW1887490.1"/>
    </source>
</evidence>
<keyword evidence="14" id="KW-0961">Cell wall biogenesis/degradation</keyword>
<dbReference type="HAMAP" id="MF_01006">
    <property type="entry name" value="Undec_diphosphatase"/>
    <property type="match status" value="1"/>
</dbReference>
<protein>
    <recommendedName>
        <fullName evidence="4 14">Undecaprenyl-diphosphatase</fullName>
        <ecNumber evidence="3 14">3.6.1.27</ecNumber>
    </recommendedName>
    <alternativeName>
        <fullName evidence="12 14">Bacitracin resistance protein</fullName>
    </alternativeName>
    <alternativeName>
        <fullName evidence="11 14">Undecaprenyl pyrophosphate phosphatase</fullName>
    </alternativeName>
</protein>